<dbReference type="GO" id="GO:0005737">
    <property type="term" value="C:cytoplasm"/>
    <property type="evidence" value="ECO:0007669"/>
    <property type="project" value="UniProtKB-SubCell"/>
</dbReference>
<dbReference type="NCBIfam" id="NF000594">
    <property type="entry name" value="PRK00015.1-1"/>
    <property type="match status" value="1"/>
</dbReference>
<comment type="caution">
    <text evidence="18">The sequence shown here is derived from an EMBL/GenBank/DDBJ whole genome shotgun (WGS) entry which is preliminary data.</text>
</comment>
<protein>
    <recommendedName>
        <fullName evidence="7 14">Ribonuclease HII</fullName>
        <shortName evidence="14">RNase HII</shortName>
        <ecNumber evidence="6 14">3.1.26.4</ecNumber>
    </recommendedName>
</protein>
<sequence length="265" mass="29873">MIEKILTGSVPEIRAYVKENREEIFTDKENCLEILRMDKRKSVQALAEYLECEYLKKEAEIQRVKALYDHDLSYEKVVCGVDEVGRGPLAGPIVAAAVILKPDSALENLILGINDSKKLSKKRREELDVLIREKALAYGIYEMSNLDIDRLGISYCNHEVFRGSIRSLSIIPELVLSDGYKVKDYAGANISLVKGDTLSASIACASIIAKVHRDRLMERLSAYYPDYGFDHNAGYASPDHIEALKRKGATPVHRMSFIRNFVTEE</sequence>
<keyword evidence="19" id="KW-1185">Reference proteome</keyword>
<keyword evidence="12 14" id="KW-0378">Hydrolase</keyword>
<dbReference type="GO" id="GO:0004523">
    <property type="term" value="F:RNA-DNA hybrid ribonuclease activity"/>
    <property type="evidence" value="ECO:0007669"/>
    <property type="project" value="UniProtKB-UniRule"/>
</dbReference>
<comment type="cofactor">
    <cofactor evidence="2">
        <name>Mg(2+)</name>
        <dbReference type="ChEBI" id="CHEBI:18420"/>
    </cofactor>
</comment>
<evidence type="ECO:0000313" key="19">
    <source>
        <dbReference type="Proteomes" id="UP000664218"/>
    </source>
</evidence>
<evidence type="ECO:0000256" key="16">
    <source>
        <dbReference type="RuleBase" id="RU003515"/>
    </source>
</evidence>
<evidence type="ECO:0000256" key="14">
    <source>
        <dbReference type="HAMAP-Rule" id="MF_00052"/>
    </source>
</evidence>
<dbReference type="Proteomes" id="UP000664218">
    <property type="component" value="Unassembled WGS sequence"/>
</dbReference>
<feature type="binding site" evidence="14 15">
    <location>
        <position position="82"/>
    </location>
    <ligand>
        <name>a divalent metal cation</name>
        <dbReference type="ChEBI" id="CHEBI:60240"/>
    </ligand>
</feature>
<dbReference type="GO" id="GO:0003723">
    <property type="term" value="F:RNA binding"/>
    <property type="evidence" value="ECO:0007669"/>
    <property type="project" value="UniProtKB-UniRule"/>
</dbReference>
<feature type="binding site" evidence="14 15">
    <location>
        <position position="83"/>
    </location>
    <ligand>
        <name>a divalent metal cation</name>
        <dbReference type="ChEBI" id="CHEBI:60240"/>
    </ligand>
</feature>
<dbReference type="GO" id="GO:0006298">
    <property type="term" value="P:mismatch repair"/>
    <property type="evidence" value="ECO:0007669"/>
    <property type="project" value="TreeGrafter"/>
</dbReference>
<dbReference type="InterPro" id="IPR036397">
    <property type="entry name" value="RNaseH_sf"/>
</dbReference>
<evidence type="ECO:0000256" key="5">
    <source>
        <dbReference type="ARBA" id="ARBA00007383"/>
    </source>
</evidence>
<dbReference type="RefSeq" id="WP_207598198.1">
    <property type="nucleotide sequence ID" value="NZ_JAFNJU010000001.1"/>
</dbReference>
<comment type="subcellular location">
    <subcellularLocation>
        <location evidence="4 14">Cytoplasm</location>
    </subcellularLocation>
</comment>
<evidence type="ECO:0000256" key="4">
    <source>
        <dbReference type="ARBA" id="ARBA00004496"/>
    </source>
</evidence>
<proteinExistence type="inferred from homology"/>
<keyword evidence="13 14" id="KW-0464">Manganese</keyword>
<dbReference type="InterPro" id="IPR001352">
    <property type="entry name" value="RNase_HII/HIII"/>
</dbReference>
<evidence type="ECO:0000256" key="1">
    <source>
        <dbReference type="ARBA" id="ARBA00000077"/>
    </source>
</evidence>
<dbReference type="InterPro" id="IPR022898">
    <property type="entry name" value="RNase_HII"/>
</dbReference>
<evidence type="ECO:0000313" key="18">
    <source>
        <dbReference type="EMBL" id="MBO1263690.1"/>
    </source>
</evidence>
<name>A0A939H9T7_9CLOT</name>
<comment type="similarity">
    <text evidence="5 14 16">Belongs to the RNase HII family.</text>
</comment>
<accession>A0A939H9T7</accession>
<dbReference type="GO" id="GO:0032299">
    <property type="term" value="C:ribonuclease H2 complex"/>
    <property type="evidence" value="ECO:0007669"/>
    <property type="project" value="TreeGrafter"/>
</dbReference>
<feature type="domain" description="RNase H type-2" evidence="17">
    <location>
        <begin position="76"/>
        <end position="265"/>
    </location>
</feature>
<evidence type="ECO:0000256" key="12">
    <source>
        <dbReference type="ARBA" id="ARBA00022801"/>
    </source>
</evidence>
<comment type="function">
    <text evidence="3 14 16">Endonuclease that specifically degrades the RNA of RNA-DNA hybrids.</text>
</comment>
<keyword evidence="11 14" id="KW-0255">Endonuclease</keyword>
<evidence type="ECO:0000256" key="15">
    <source>
        <dbReference type="PROSITE-ProRule" id="PRU01319"/>
    </source>
</evidence>
<evidence type="ECO:0000256" key="7">
    <source>
        <dbReference type="ARBA" id="ARBA00019179"/>
    </source>
</evidence>
<reference evidence="18" key="1">
    <citation type="submission" date="2021-03" db="EMBL/GenBank/DDBJ databases">
        <title>Proteiniclasticum marinus sp. nov., isolated from tidal flat sediment.</title>
        <authorList>
            <person name="Namirimu T."/>
            <person name="Yang J.-A."/>
            <person name="Yang S.-H."/>
            <person name="Kim Y.-J."/>
            <person name="Kwon K.K."/>
        </authorList>
    </citation>
    <scope>NUCLEOTIDE SEQUENCE</scope>
    <source>
        <strain evidence="18">SCR006</strain>
    </source>
</reference>
<dbReference type="HAMAP" id="MF_00052_B">
    <property type="entry name" value="RNase_HII_B"/>
    <property type="match status" value="1"/>
</dbReference>
<evidence type="ECO:0000256" key="3">
    <source>
        <dbReference type="ARBA" id="ARBA00004065"/>
    </source>
</evidence>
<comment type="cofactor">
    <cofactor evidence="14 15">
        <name>Mn(2+)</name>
        <dbReference type="ChEBI" id="CHEBI:29035"/>
    </cofactor>
    <cofactor evidence="14 15">
        <name>Mg(2+)</name>
        <dbReference type="ChEBI" id="CHEBI:18420"/>
    </cofactor>
    <text evidence="14 15">Manganese or magnesium. Binds 1 divalent metal ion per monomer in the absence of substrate. May bind a second metal ion after substrate binding.</text>
</comment>
<evidence type="ECO:0000259" key="17">
    <source>
        <dbReference type="PROSITE" id="PS51975"/>
    </source>
</evidence>
<evidence type="ECO:0000256" key="9">
    <source>
        <dbReference type="ARBA" id="ARBA00022722"/>
    </source>
</evidence>
<dbReference type="NCBIfam" id="NF000595">
    <property type="entry name" value="PRK00015.1-3"/>
    <property type="match status" value="1"/>
</dbReference>
<evidence type="ECO:0000256" key="13">
    <source>
        <dbReference type="ARBA" id="ARBA00023211"/>
    </source>
</evidence>
<evidence type="ECO:0000256" key="6">
    <source>
        <dbReference type="ARBA" id="ARBA00012180"/>
    </source>
</evidence>
<dbReference type="Gene3D" id="3.30.420.10">
    <property type="entry name" value="Ribonuclease H-like superfamily/Ribonuclease H"/>
    <property type="match status" value="1"/>
</dbReference>
<comment type="catalytic activity">
    <reaction evidence="1 14 15 16">
        <text>Endonucleolytic cleavage to 5'-phosphomonoester.</text>
        <dbReference type="EC" id="3.1.26.4"/>
    </reaction>
</comment>
<feature type="binding site" evidence="14 15">
    <location>
        <position position="178"/>
    </location>
    <ligand>
        <name>a divalent metal cation</name>
        <dbReference type="ChEBI" id="CHEBI:60240"/>
    </ligand>
</feature>
<keyword evidence="9 14" id="KW-0540">Nuclease</keyword>
<evidence type="ECO:0000256" key="10">
    <source>
        <dbReference type="ARBA" id="ARBA00022723"/>
    </source>
</evidence>
<dbReference type="GO" id="GO:0043137">
    <property type="term" value="P:DNA replication, removal of RNA primer"/>
    <property type="evidence" value="ECO:0007669"/>
    <property type="project" value="TreeGrafter"/>
</dbReference>
<organism evidence="18 19">
    <name type="scientific">Proteiniclasticum aestuarii</name>
    <dbReference type="NCBI Taxonomy" id="2817862"/>
    <lineage>
        <taxon>Bacteria</taxon>
        <taxon>Bacillati</taxon>
        <taxon>Bacillota</taxon>
        <taxon>Clostridia</taxon>
        <taxon>Eubacteriales</taxon>
        <taxon>Clostridiaceae</taxon>
        <taxon>Proteiniclasticum</taxon>
    </lineage>
</organism>
<dbReference type="PANTHER" id="PTHR10954:SF18">
    <property type="entry name" value="RIBONUCLEASE HII"/>
    <property type="match status" value="1"/>
</dbReference>
<evidence type="ECO:0000256" key="2">
    <source>
        <dbReference type="ARBA" id="ARBA00001946"/>
    </source>
</evidence>
<dbReference type="PROSITE" id="PS51975">
    <property type="entry name" value="RNASE_H_2"/>
    <property type="match status" value="1"/>
</dbReference>
<dbReference type="SUPFAM" id="SSF53098">
    <property type="entry name" value="Ribonuclease H-like"/>
    <property type="match status" value="1"/>
</dbReference>
<dbReference type="EC" id="3.1.26.4" evidence="6 14"/>
<evidence type="ECO:0000256" key="8">
    <source>
        <dbReference type="ARBA" id="ARBA00022490"/>
    </source>
</evidence>
<dbReference type="PANTHER" id="PTHR10954">
    <property type="entry name" value="RIBONUCLEASE H2 SUBUNIT A"/>
    <property type="match status" value="1"/>
</dbReference>
<gene>
    <name evidence="14" type="primary">rnhB</name>
    <name evidence="18" type="ORF">J3A84_01365</name>
</gene>
<evidence type="ECO:0000256" key="11">
    <source>
        <dbReference type="ARBA" id="ARBA00022759"/>
    </source>
</evidence>
<dbReference type="Pfam" id="PF01351">
    <property type="entry name" value="RNase_HII"/>
    <property type="match status" value="1"/>
</dbReference>
<keyword evidence="10 14" id="KW-0479">Metal-binding</keyword>
<dbReference type="CDD" id="cd07182">
    <property type="entry name" value="RNase_HII_bacteria_HII_like"/>
    <property type="match status" value="1"/>
</dbReference>
<dbReference type="GO" id="GO:0030145">
    <property type="term" value="F:manganese ion binding"/>
    <property type="evidence" value="ECO:0007669"/>
    <property type="project" value="UniProtKB-UniRule"/>
</dbReference>
<dbReference type="InterPro" id="IPR012337">
    <property type="entry name" value="RNaseH-like_sf"/>
</dbReference>
<dbReference type="InterPro" id="IPR024567">
    <property type="entry name" value="RNase_HII/HIII_dom"/>
</dbReference>
<dbReference type="AlphaFoldDB" id="A0A939H9T7"/>
<keyword evidence="8 14" id="KW-0963">Cytoplasm</keyword>
<dbReference type="EMBL" id="JAFNJU010000001">
    <property type="protein sequence ID" value="MBO1263690.1"/>
    <property type="molecule type" value="Genomic_DNA"/>
</dbReference>